<comment type="caution">
    <text evidence="1">The sequence shown here is derived from an EMBL/GenBank/DDBJ whole genome shotgun (WGS) entry which is preliminary data.</text>
</comment>
<feature type="non-terminal residue" evidence="1">
    <location>
        <position position="1"/>
    </location>
</feature>
<reference evidence="1" key="1">
    <citation type="submission" date="2020-11" db="EMBL/GenBank/DDBJ databases">
        <authorList>
            <person name="Whitehead M."/>
        </authorList>
    </citation>
    <scope>NUCLEOTIDE SEQUENCE</scope>
    <source>
        <strain evidence="1">EGII</strain>
    </source>
</reference>
<protein>
    <submittedName>
        <fullName evidence="1">(Mediterranean fruit fly) hypothetical protein</fullName>
    </submittedName>
</protein>
<keyword evidence="2" id="KW-1185">Reference proteome</keyword>
<dbReference type="Proteomes" id="UP000606786">
    <property type="component" value="Unassembled WGS sequence"/>
</dbReference>
<proteinExistence type="predicted"/>
<organism evidence="1 2">
    <name type="scientific">Ceratitis capitata</name>
    <name type="common">Mediterranean fruit fly</name>
    <name type="synonym">Tephritis capitata</name>
    <dbReference type="NCBI Taxonomy" id="7213"/>
    <lineage>
        <taxon>Eukaryota</taxon>
        <taxon>Metazoa</taxon>
        <taxon>Ecdysozoa</taxon>
        <taxon>Arthropoda</taxon>
        <taxon>Hexapoda</taxon>
        <taxon>Insecta</taxon>
        <taxon>Pterygota</taxon>
        <taxon>Neoptera</taxon>
        <taxon>Endopterygota</taxon>
        <taxon>Diptera</taxon>
        <taxon>Brachycera</taxon>
        <taxon>Muscomorpha</taxon>
        <taxon>Tephritoidea</taxon>
        <taxon>Tephritidae</taxon>
        <taxon>Ceratitis</taxon>
        <taxon>Ceratitis</taxon>
    </lineage>
</organism>
<name>A0A811UWU4_CERCA</name>
<sequence>NNAQNRLECLGVVLTQELLNCETQIRGLKGKSKVFLKLSEKDYTAAKSFSPISLTSFNLKEMEKIINICVRTAYIRNTTLLNAQHAYRVDDWLELLTNNAIKCQGYEYDIVVIAIENTLNDIMRVIGVLN</sequence>
<dbReference type="EMBL" id="CAJHJT010000023">
    <property type="protein sequence ID" value="CAD7002126.1"/>
    <property type="molecule type" value="Genomic_DNA"/>
</dbReference>
<accession>A0A811UWU4</accession>
<gene>
    <name evidence="1" type="ORF">CCAP1982_LOCUS10614</name>
</gene>
<dbReference type="AlphaFoldDB" id="A0A811UWU4"/>
<evidence type="ECO:0000313" key="1">
    <source>
        <dbReference type="EMBL" id="CAD7002126.1"/>
    </source>
</evidence>
<evidence type="ECO:0000313" key="2">
    <source>
        <dbReference type="Proteomes" id="UP000606786"/>
    </source>
</evidence>